<dbReference type="GO" id="GO:0005634">
    <property type="term" value="C:nucleus"/>
    <property type="evidence" value="ECO:0007669"/>
    <property type="project" value="UniProtKB-SubCell"/>
</dbReference>
<dbReference type="EMBL" id="WIUZ02000001">
    <property type="protein sequence ID" value="KAF9792616.1"/>
    <property type="molecule type" value="Genomic_DNA"/>
</dbReference>
<dbReference type="Gene3D" id="6.10.150.10">
    <property type="match status" value="1"/>
</dbReference>
<feature type="compositionally biased region" description="Basic and acidic residues" evidence="5">
    <location>
        <begin position="67"/>
        <end position="84"/>
    </location>
</feature>
<dbReference type="OrthoDB" id="197676at2759"/>
<dbReference type="GO" id="GO:0045944">
    <property type="term" value="P:positive regulation of transcription by RNA polymerase II"/>
    <property type="evidence" value="ECO:0007669"/>
    <property type="project" value="TreeGrafter"/>
</dbReference>
<protein>
    <recommendedName>
        <fullName evidence="8">RPEL repeat protein</fullName>
    </recommendedName>
</protein>
<dbReference type="InterPro" id="IPR004018">
    <property type="entry name" value="RPEL_repeat"/>
</dbReference>
<proteinExistence type="predicted"/>
<accession>A0A9P6LCL4</accession>
<dbReference type="Proteomes" id="UP000736335">
    <property type="component" value="Unassembled WGS sequence"/>
</dbReference>
<dbReference type="PROSITE" id="PS51073">
    <property type="entry name" value="RPEL"/>
    <property type="match status" value="1"/>
</dbReference>
<sequence length="96" mass="10729">MSDTPTERPKPVRKSTLDPDTVDKLDKAISHRPEKQELLEKNILKDDTVAPALQAAREQLQRAQLEDKIDHGLQSRPKADDLVKKGILQADEAPPS</sequence>
<name>A0A9P6LCL4_9AGAM</name>
<feature type="repeat" description="RPEL" evidence="4">
    <location>
        <begin position="23"/>
        <end position="48"/>
    </location>
</feature>
<dbReference type="AlphaFoldDB" id="A0A9P6LCL4"/>
<feature type="region of interest" description="Disordered" evidence="5">
    <location>
        <begin position="67"/>
        <end position="96"/>
    </location>
</feature>
<evidence type="ECO:0000256" key="4">
    <source>
        <dbReference type="PROSITE-ProRule" id="PRU00401"/>
    </source>
</evidence>
<gene>
    <name evidence="6" type="ORF">BJ322DRAFT_1030339</name>
</gene>
<evidence type="ECO:0000256" key="1">
    <source>
        <dbReference type="ARBA" id="ARBA00004123"/>
    </source>
</evidence>
<dbReference type="PANTHER" id="PTHR22793">
    <property type="entry name" value="MYOCARDIN-RELATED TRANSCRIPTION FACTOR-RELATED"/>
    <property type="match status" value="1"/>
</dbReference>
<evidence type="ECO:0000313" key="6">
    <source>
        <dbReference type="EMBL" id="KAF9792616.1"/>
    </source>
</evidence>
<dbReference type="InterPro" id="IPR043451">
    <property type="entry name" value="Myocardin-like"/>
</dbReference>
<evidence type="ECO:0000313" key="7">
    <source>
        <dbReference type="Proteomes" id="UP000736335"/>
    </source>
</evidence>
<evidence type="ECO:0008006" key="8">
    <source>
        <dbReference type="Google" id="ProtNLM"/>
    </source>
</evidence>
<evidence type="ECO:0000256" key="2">
    <source>
        <dbReference type="ARBA" id="ARBA00022737"/>
    </source>
</evidence>
<dbReference type="Pfam" id="PF02755">
    <property type="entry name" value="RPEL"/>
    <property type="match status" value="2"/>
</dbReference>
<dbReference type="SMART" id="SM00707">
    <property type="entry name" value="RPEL"/>
    <property type="match status" value="2"/>
</dbReference>
<comment type="subcellular location">
    <subcellularLocation>
        <location evidence="1">Nucleus</location>
    </subcellularLocation>
</comment>
<evidence type="ECO:0000256" key="3">
    <source>
        <dbReference type="ARBA" id="ARBA00023242"/>
    </source>
</evidence>
<feature type="region of interest" description="Disordered" evidence="5">
    <location>
        <begin position="1"/>
        <end position="43"/>
    </location>
</feature>
<organism evidence="6 7">
    <name type="scientific">Thelephora terrestris</name>
    <dbReference type="NCBI Taxonomy" id="56493"/>
    <lineage>
        <taxon>Eukaryota</taxon>
        <taxon>Fungi</taxon>
        <taxon>Dikarya</taxon>
        <taxon>Basidiomycota</taxon>
        <taxon>Agaricomycotina</taxon>
        <taxon>Agaricomycetes</taxon>
        <taxon>Thelephorales</taxon>
        <taxon>Thelephoraceae</taxon>
        <taxon>Thelephora</taxon>
    </lineage>
</organism>
<reference evidence="6" key="1">
    <citation type="journal article" date="2020" name="Nat. Commun.">
        <title>Large-scale genome sequencing of mycorrhizal fungi provides insights into the early evolution of symbiotic traits.</title>
        <authorList>
            <person name="Miyauchi S."/>
            <person name="Kiss E."/>
            <person name="Kuo A."/>
            <person name="Drula E."/>
            <person name="Kohler A."/>
            <person name="Sanchez-Garcia M."/>
            <person name="Morin E."/>
            <person name="Andreopoulos B."/>
            <person name="Barry K.W."/>
            <person name="Bonito G."/>
            <person name="Buee M."/>
            <person name="Carver A."/>
            <person name="Chen C."/>
            <person name="Cichocki N."/>
            <person name="Clum A."/>
            <person name="Culley D."/>
            <person name="Crous P.W."/>
            <person name="Fauchery L."/>
            <person name="Girlanda M."/>
            <person name="Hayes R.D."/>
            <person name="Keri Z."/>
            <person name="LaButti K."/>
            <person name="Lipzen A."/>
            <person name="Lombard V."/>
            <person name="Magnuson J."/>
            <person name="Maillard F."/>
            <person name="Murat C."/>
            <person name="Nolan M."/>
            <person name="Ohm R.A."/>
            <person name="Pangilinan J."/>
            <person name="Pereira M.F."/>
            <person name="Perotto S."/>
            <person name="Peter M."/>
            <person name="Pfister S."/>
            <person name="Riley R."/>
            <person name="Sitrit Y."/>
            <person name="Stielow J.B."/>
            <person name="Szollosi G."/>
            <person name="Zifcakova L."/>
            <person name="Stursova M."/>
            <person name="Spatafora J.W."/>
            <person name="Tedersoo L."/>
            <person name="Vaario L.M."/>
            <person name="Yamada A."/>
            <person name="Yan M."/>
            <person name="Wang P."/>
            <person name="Xu J."/>
            <person name="Bruns T."/>
            <person name="Baldrian P."/>
            <person name="Vilgalys R."/>
            <person name="Dunand C."/>
            <person name="Henrissat B."/>
            <person name="Grigoriev I.V."/>
            <person name="Hibbett D."/>
            <person name="Nagy L.G."/>
            <person name="Martin F.M."/>
        </authorList>
    </citation>
    <scope>NUCLEOTIDE SEQUENCE</scope>
    <source>
        <strain evidence="6">UH-Tt-Lm1</strain>
    </source>
</reference>
<dbReference type="PANTHER" id="PTHR22793:SF12">
    <property type="entry name" value="MYOCARDIN-RELATED TRANSCRIPTION FACTOR, ISOFORM H"/>
    <property type="match status" value="1"/>
</dbReference>
<dbReference type="GO" id="GO:0003713">
    <property type="term" value="F:transcription coactivator activity"/>
    <property type="evidence" value="ECO:0007669"/>
    <property type="project" value="TreeGrafter"/>
</dbReference>
<evidence type="ECO:0000256" key="5">
    <source>
        <dbReference type="SAM" id="MobiDB-lite"/>
    </source>
</evidence>
<reference evidence="6" key="2">
    <citation type="submission" date="2020-11" db="EMBL/GenBank/DDBJ databases">
        <authorList>
            <consortium name="DOE Joint Genome Institute"/>
            <person name="Kuo A."/>
            <person name="Miyauchi S."/>
            <person name="Kiss E."/>
            <person name="Drula E."/>
            <person name="Kohler A."/>
            <person name="Sanchez-Garcia M."/>
            <person name="Andreopoulos B."/>
            <person name="Barry K.W."/>
            <person name="Bonito G."/>
            <person name="Buee M."/>
            <person name="Carver A."/>
            <person name="Chen C."/>
            <person name="Cichocki N."/>
            <person name="Clum A."/>
            <person name="Culley D."/>
            <person name="Crous P.W."/>
            <person name="Fauchery L."/>
            <person name="Girlanda M."/>
            <person name="Hayes R."/>
            <person name="Keri Z."/>
            <person name="Labutti K."/>
            <person name="Lipzen A."/>
            <person name="Lombard V."/>
            <person name="Magnuson J."/>
            <person name="Maillard F."/>
            <person name="Morin E."/>
            <person name="Murat C."/>
            <person name="Nolan M."/>
            <person name="Ohm R."/>
            <person name="Pangilinan J."/>
            <person name="Pereira M."/>
            <person name="Perotto S."/>
            <person name="Peter M."/>
            <person name="Riley R."/>
            <person name="Sitrit Y."/>
            <person name="Stielow B."/>
            <person name="Szollosi G."/>
            <person name="Zifcakova L."/>
            <person name="Stursova M."/>
            <person name="Spatafora J.W."/>
            <person name="Tedersoo L."/>
            <person name="Vaario L.-M."/>
            <person name="Yamada A."/>
            <person name="Yan M."/>
            <person name="Wang P."/>
            <person name="Xu J."/>
            <person name="Bruns T."/>
            <person name="Baldrian P."/>
            <person name="Vilgalys R."/>
            <person name="Henrissat B."/>
            <person name="Grigoriev I.V."/>
            <person name="Hibbett D."/>
            <person name="Nagy L.G."/>
            <person name="Martin F.M."/>
        </authorList>
    </citation>
    <scope>NUCLEOTIDE SEQUENCE</scope>
    <source>
        <strain evidence="6">UH-Tt-Lm1</strain>
    </source>
</reference>
<keyword evidence="2" id="KW-0677">Repeat</keyword>
<keyword evidence="3" id="KW-0539">Nucleus</keyword>
<keyword evidence="7" id="KW-1185">Reference proteome</keyword>
<comment type="caution">
    <text evidence="6">The sequence shown here is derived from an EMBL/GenBank/DDBJ whole genome shotgun (WGS) entry which is preliminary data.</text>
</comment>